<feature type="transmembrane region" description="Helical" evidence="1">
    <location>
        <begin position="12"/>
        <end position="30"/>
    </location>
</feature>
<dbReference type="AlphaFoldDB" id="A0A8D8QFV1"/>
<feature type="transmembrane region" description="Helical" evidence="1">
    <location>
        <begin position="50"/>
        <end position="74"/>
    </location>
</feature>
<organism evidence="2">
    <name type="scientific">Cacopsylla melanoneura</name>
    <dbReference type="NCBI Taxonomy" id="428564"/>
    <lineage>
        <taxon>Eukaryota</taxon>
        <taxon>Metazoa</taxon>
        <taxon>Ecdysozoa</taxon>
        <taxon>Arthropoda</taxon>
        <taxon>Hexapoda</taxon>
        <taxon>Insecta</taxon>
        <taxon>Pterygota</taxon>
        <taxon>Neoptera</taxon>
        <taxon>Paraneoptera</taxon>
        <taxon>Hemiptera</taxon>
        <taxon>Sternorrhyncha</taxon>
        <taxon>Psylloidea</taxon>
        <taxon>Psyllidae</taxon>
        <taxon>Psyllinae</taxon>
        <taxon>Cacopsylla</taxon>
    </lineage>
</organism>
<keyword evidence="1" id="KW-0812">Transmembrane</keyword>
<reference evidence="2" key="1">
    <citation type="submission" date="2021-05" db="EMBL/GenBank/DDBJ databases">
        <authorList>
            <person name="Alioto T."/>
            <person name="Alioto T."/>
            <person name="Gomez Garrido J."/>
        </authorList>
    </citation>
    <scope>NUCLEOTIDE SEQUENCE</scope>
</reference>
<dbReference type="EMBL" id="HBUF01074691">
    <property type="protein sequence ID" value="CAG6630765.1"/>
    <property type="molecule type" value="Transcribed_RNA"/>
</dbReference>
<evidence type="ECO:0000313" key="2">
    <source>
        <dbReference type="EMBL" id="CAG6630765.1"/>
    </source>
</evidence>
<name>A0A8D8QFV1_9HEMI</name>
<sequence>MFPDLLKTPYFFHFFFFLINTNKLCGIYSFDYLPTSTLVLSLGSYDPQLWTLGTMRIIIPIIYLANLTGTYTLFHVTLLDVKPKGGGRVGARLLEERYLSGDDVT</sequence>
<keyword evidence="1" id="KW-1133">Transmembrane helix</keyword>
<proteinExistence type="predicted"/>
<protein>
    <submittedName>
        <fullName evidence="2">Uncharacterized protein</fullName>
    </submittedName>
</protein>
<accession>A0A8D8QFV1</accession>
<dbReference type="EMBL" id="HBUF01074692">
    <property type="protein sequence ID" value="CAG6630767.1"/>
    <property type="molecule type" value="Transcribed_RNA"/>
</dbReference>
<keyword evidence="1" id="KW-0472">Membrane</keyword>
<evidence type="ECO:0000256" key="1">
    <source>
        <dbReference type="SAM" id="Phobius"/>
    </source>
</evidence>